<sequence>MEKWVNLFRNQKKTYSQLASDNCSVIRAYNEKMLSLLSLMGGLLMLLPLLATPFSKTKSTAIIPYLLSDTFFFCAVLFISTFNDEKVHTDRILCCFFRILSLGDISQCNSHT</sequence>
<dbReference type="AlphaFoldDB" id="A0A0S7BSU2"/>
<accession>A0A0S7BSU2</accession>
<keyword evidence="1" id="KW-1133">Transmembrane helix</keyword>
<proteinExistence type="predicted"/>
<dbReference type="Proteomes" id="UP000053370">
    <property type="component" value="Unassembled WGS sequence"/>
</dbReference>
<feature type="transmembrane region" description="Helical" evidence="1">
    <location>
        <begin position="62"/>
        <end position="82"/>
    </location>
</feature>
<name>A0A0S7BSU2_9CHLR</name>
<dbReference type="EMBL" id="DF968181">
    <property type="protein sequence ID" value="GAP40978.1"/>
    <property type="molecule type" value="Genomic_DNA"/>
</dbReference>
<keyword evidence="1" id="KW-0472">Membrane</keyword>
<evidence type="ECO:0000313" key="3">
    <source>
        <dbReference type="Proteomes" id="UP000053370"/>
    </source>
</evidence>
<feature type="transmembrane region" description="Helical" evidence="1">
    <location>
        <begin position="33"/>
        <end position="50"/>
    </location>
</feature>
<evidence type="ECO:0000313" key="2">
    <source>
        <dbReference type="EMBL" id="GAP40978.1"/>
    </source>
</evidence>
<keyword evidence="1" id="KW-0812">Transmembrane</keyword>
<evidence type="ECO:0000256" key="1">
    <source>
        <dbReference type="SAM" id="Phobius"/>
    </source>
</evidence>
<gene>
    <name evidence="2" type="ORF">ATC1_13960</name>
</gene>
<organism evidence="2">
    <name type="scientific">Flexilinea flocculi</name>
    <dbReference type="NCBI Taxonomy" id="1678840"/>
    <lineage>
        <taxon>Bacteria</taxon>
        <taxon>Bacillati</taxon>
        <taxon>Chloroflexota</taxon>
        <taxon>Anaerolineae</taxon>
        <taxon>Anaerolineales</taxon>
        <taxon>Anaerolineaceae</taxon>
        <taxon>Flexilinea</taxon>
    </lineage>
</organism>
<protein>
    <submittedName>
        <fullName evidence="2">Uncharacterized protein</fullName>
    </submittedName>
</protein>
<dbReference type="STRING" id="1678840.ATC1_13960"/>
<keyword evidence="3" id="KW-1185">Reference proteome</keyword>
<reference evidence="2" key="1">
    <citation type="journal article" date="2015" name="Genome Announc.">
        <title>Draft Genome Sequence of Anaerolineae Strain TC1, a Novel Isolate from a Methanogenic Wastewater Treatment System.</title>
        <authorList>
            <person name="Matsuura N."/>
            <person name="Tourlousse D.M."/>
            <person name="Sun L."/>
            <person name="Toyonaga M."/>
            <person name="Kuroda K."/>
            <person name="Ohashi A."/>
            <person name="Cruz R."/>
            <person name="Yamaguchi T."/>
            <person name="Sekiguchi Y."/>
        </authorList>
    </citation>
    <scope>NUCLEOTIDE SEQUENCE [LARGE SCALE GENOMIC DNA]</scope>
    <source>
        <strain evidence="2">TC1</strain>
    </source>
</reference>